<name>A0A177NIW9_9GAMM</name>
<feature type="region of interest" description="Disordered" evidence="1">
    <location>
        <begin position="1"/>
        <end position="25"/>
    </location>
</feature>
<dbReference type="EMBL" id="LUUK01000173">
    <property type="protein sequence ID" value="OAI17998.1"/>
    <property type="molecule type" value="Genomic_DNA"/>
</dbReference>
<evidence type="ECO:0000313" key="2">
    <source>
        <dbReference type="EMBL" id="OAI17998.1"/>
    </source>
</evidence>
<reference evidence="3" key="1">
    <citation type="submission" date="2016-03" db="EMBL/GenBank/DDBJ databases">
        <authorList>
            <person name="Heylen K."/>
            <person name="De Vos P."/>
            <person name="Vekeman B."/>
        </authorList>
    </citation>
    <scope>NUCLEOTIDE SEQUENCE [LARGE SCALE GENOMIC DNA]</scope>
    <source>
        <strain evidence="3">R-45383</strain>
    </source>
</reference>
<evidence type="ECO:0000313" key="3">
    <source>
        <dbReference type="Proteomes" id="UP000077628"/>
    </source>
</evidence>
<proteinExistence type="predicted"/>
<gene>
    <name evidence="2" type="ORF">A1355_06650</name>
</gene>
<accession>A0A177NIW9</accession>
<comment type="caution">
    <text evidence="2">The sequence shown here is derived from an EMBL/GenBank/DDBJ whole genome shotgun (WGS) entry which is preliminary data.</text>
</comment>
<dbReference type="Proteomes" id="UP000077628">
    <property type="component" value="Unassembled WGS sequence"/>
</dbReference>
<organism evidence="2 3">
    <name type="scientific">Methylomonas koyamae</name>
    <dbReference type="NCBI Taxonomy" id="702114"/>
    <lineage>
        <taxon>Bacteria</taxon>
        <taxon>Pseudomonadati</taxon>
        <taxon>Pseudomonadota</taxon>
        <taxon>Gammaproteobacteria</taxon>
        <taxon>Methylococcales</taxon>
        <taxon>Methylococcaceae</taxon>
        <taxon>Methylomonas</taxon>
    </lineage>
</organism>
<dbReference type="RefSeq" id="WP_064029003.1">
    <property type="nucleotide sequence ID" value="NZ_LUUK01000173.1"/>
</dbReference>
<dbReference type="AlphaFoldDB" id="A0A177NIW9"/>
<sequence>MSQPILERSRTDDTQHSGGCPFHADLTETPELAELSQDDWLFLPMHKRTIAQYVTNETGATELRLYYEDKEISFDEPELFAFGENLAKQASFPAISATGWGQGYDWPVVKDLLEELILQGILQTTNPAPAPKMAQTGANHLLPTAPAQSPRTWFECEAIMAELTGRPVELGYLELMIPVFRVAHIAVDNEGRQVGESNVFPKPLRVEVATEWTTCPYPGSRYQNERPMNLTALKSMGQHWLPAIAALLQIRAAYLRRFPEARAGWTVGHLERLSALVLAVPAYQLMKTAPRVANGELHPVLSSMYRVTDGVRMTTHQMLFLPVVETTLAPDAPMTAQGIYDYAERNYVFQSAHGVCAGPRKMIEEFLGVLVDGTTLAGMDDVPQAPEVAAALDALPAALDYGLYGLQAHAIAFSVWPLMSRHYEELWTILDTWPNVDSERFNAFKALVQTQIKQLQSKSLIASEAWRADREKVYADMYQKTCEGLGLTANADSLAERIAPPAVSAYHRIAEAQLRGILSTQFGRPAYEAAAFERLIRCLMKYFRREQGILAAAEQTQQAINRLLGRPQPEREFSAADLNIYNLLLGEVQRIPHIGEVFEQLFHVEIRVTKSNIDIREHG</sequence>
<protein>
    <submittedName>
        <fullName evidence="2">Uncharacterized protein</fullName>
    </submittedName>
</protein>
<evidence type="ECO:0000256" key="1">
    <source>
        <dbReference type="SAM" id="MobiDB-lite"/>
    </source>
</evidence>
<dbReference type="OrthoDB" id="7054649at2"/>
<keyword evidence="3" id="KW-1185">Reference proteome</keyword>